<dbReference type="GO" id="GO:0098796">
    <property type="term" value="C:membrane protein complex"/>
    <property type="evidence" value="ECO:0007669"/>
    <property type="project" value="UniProtKB-ARBA"/>
</dbReference>
<dbReference type="SMART" id="SM00382">
    <property type="entry name" value="AAA"/>
    <property type="match status" value="1"/>
</dbReference>
<dbReference type="KEGG" id="sfu:Sfum_2507"/>
<dbReference type="GO" id="GO:0016887">
    <property type="term" value="F:ATP hydrolysis activity"/>
    <property type="evidence" value="ECO:0007669"/>
    <property type="project" value="InterPro"/>
</dbReference>
<dbReference type="PROSITE" id="PS00211">
    <property type="entry name" value="ABC_TRANSPORTER_1"/>
    <property type="match status" value="1"/>
</dbReference>
<dbReference type="Proteomes" id="UP000001784">
    <property type="component" value="Chromosome"/>
</dbReference>
<dbReference type="InterPro" id="IPR017871">
    <property type="entry name" value="ABC_transporter-like_CS"/>
</dbReference>
<evidence type="ECO:0000313" key="6">
    <source>
        <dbReference type="EMBL" id="ABK18185.1"/>
    </source>
</evidence>
<dbReference type="GO" id="GO:0005886">
    <property type="term" value="C:plasma membrane"/>
    <property type="evidence" value="ECO:0007669"/>
    <property type="project" value="TreeGrafter"/>
</dbReference>
<evidence type="ECO:0000256" key="1">
    <source>
        <dbReference type="ARBA" id="ARBA00022448"/>
    </source>
</evidence>
<dbReference type="Pfam" id="PF00005">
    <property type="entry name" value="ABC_tran"/>
    <property type="match status" value="1"/>
</dbReference>
<dbReference type="InterPro" id="IPR003593">
    <property type="entry name" value="AAA+_ATPase"/>
</dbReference>
<dbReference type="eggNOG" id="COG1136">
    <property type="taxonomic scope" value="Bacteria"/>
</dbReference>
<evidence type="ECO:0000313" key="7">
    <source>
        <dbReference type="Proteomes" id="UP000001784"/>
    </source>
</evidence>
<gene>
    <name evidence="6" type="ordered locus">Sfum_2507</name>
</gene>
<dbReference type="InParanoid" id="A0LL83"/>
<reference evidence="6 7" key="1">
    <citation type="submission" date="2006-10" db="EMBL/GenBank/DDBJ databases">
        <title>Complete sequence of Syntrophobacter fumaroxidans MPOB.</title>
        <authorList>
            <consortium name="US DOE Joint Genome Institute"/>
            <person name="Copeland A."/>
            <person name="Lucas S."/>
            <person name="Lapidus A."/>
            <person name="Barry K."/>
            <person name="Detter J.C."/>
            <person name="Glavina del Rio T."/>
            <person name="Hammon N."/>
            <person name="Israni S."/>
            <person name="Pitluck S."/>
            <person name="Goltsman E.G."/>
            <person name="Martinez M."/>
            <person name="Schmutz J."/>
            <person name="Larimer F."/>
            <person name="Land M."/>
            <person name="Hauser L."/>
            <person name="Kyrpides N."/>
            <person name="Kim E."/>
            <person name="Boone D.R."/>
            <person name="Brockman F."/>
            <person name="Culley D."/>
            <person name="Ferry J."/>
            <person name="Gunsalus R."/>
            <person name="McInerney M.J."/>
            <person name="Morrison M."/>
            <person name="Plugge C."/>
            <person name="Rohlin L."/>
            <person name="Scholten J."/>
            <person name="Sieber J."/>
            <person name="Stams A.J.M."/>
            <person name="Worm P."/>
            <person name="Henstra A.M."/>
            <person name="Richardson P."/>
        </authorList>
    </citation>
    <scope>NUCLEOTIDE SEQUENCE [LARGE SCALE GENOMIC DNA]</scope>
    <source>
        <strain evidence="7">DSM 10017 / MPOB</strain>
    </source>
</reference>
<keyword evidence="7" id="KW-1185">Reference proteome</keyword>
<dbReference type="PROSITE" id="PS50893">
    <property type="entry name" value="ABC_TRANSPORTER_2"/>
    <property type="match status" value="1"/>
</dbReference>
<name>A0LL83_SYNFM</name>
<dbReference type="CDD" id="cd03255">
    <property type="entry name" value="ABC_MJ0796_LolCDE_FtsE"/>
    <property type="match status" value="1"/>
</dbReference>
<evidence type="ECO:0000256" key="3">
    <source>
        <dbReference type="ARBA" id="ARBA00022840"/>
    </source>
</evidence>
<keyword evidence="2" id="KW-0547">Nucleotide-binding</keyword>
<dbReference type="HOGENOM" id="CLU_000604_1_22_7"/>
<comment type="similarity">
    <text evidence="4">Belongs to the ABC transporter superfamily. Macrolide exporter (TC 3.A.1.122) family.</text>
</comment>
<dbReference type="EMBL" id="CP000478">
    <property type="protein sequence ID" value="ABK18185.1"/>
    <property type="molecule type" value="Genomic_DNA"/>
</dbReference>
<accession>A0LL83</accession>
<dbReference type="AlphaFoldDB" id="A0LL83"/>
<dbReference type="InterPro" id="IPR017911">
    <property type="entry name" value="MacB-like_ATP-bd"/>
</dbReference>
<evidence type="ECO:0000256" key="2">
    <source>
        <dbReference type="ARBA" id="ARBA00022741"/>
    </source>
</evidence>
<keyword evidence="3" id="KW-0067">ATP-binding</keyword>
<dbReference type="RefSeq" id="WP_011699353.1">
    <property type="nucleotide sequence ID" value="NC_008554.1"/>
</dbReference>
<dbReference type="SUPFAM" id="SSF52540">
    <property type="entry name" value="P-loop containing nucleoside triphosphate hydrolases"/>
    <property type="match status" value="1"/>
</dbReference>
<evidence type="ECO:0000259" key="5">
    <source>
        <dbReference type="PROSITE" id="PS50893"/>
    </source>
</evidence>
<dbReference type="InterPro" id="IPR003439">
    <property type="entry name" value="ABC_transporter-like_ATP-bd"/>
</dbReference>
<dbReference type="InterPro" id="IPR027417">
    <property type="entry name" value="P-loop_NTPase"/>
</dbReference>
<dbReference type="STRING" id="335543.Sfum_2507"/>
<dbReference type="GO" id="GO:0005524">
    <property type="term" value="F:ATP binding"/>
    <property type="evidence" value="ECO:0007669"/>
    <property type="project" value="UniProtKB-KW"/>
</dbReference>
<dbReference type="Gene3D" id="3.40.50.300">
    <property type="entry name" value="P-loop containing nucleotide triphosphate hydrolases"/>
    <property type="match status" value="1"/>
</dbReference>
<evidence type="ECO:0000256" key="4">
    <source>
        <dbReference type="ARBA" id="ARBA00038388"/>
    </source>
</evidence>
<organism evidence="6 7">
    <name type="scientific">Syntrophobacter fumaroxidans (strain DSM 10017 / MPOB)</name>
    <dbReference type="NCBI Taxonomy" id="335543"/>
    <lineage>
        <taxon>Bacteria</taxon>
        <taxon>Pseudomonadati</taxon>
        <taxon>Thermodesulfobacteriota</taxon>
        <taxon>Syntrophobacteria</taxon>
        <taxon>Syntrophobacterales</taxon>
        <taxon>Syntrophobacteraceae</taxon>
        <taxon>Syntrophobacter</taxon>
    </lineage>
</organism>
<feature type="domain" description="ABC transporter" evidence="5">
    <location>
        <begin position="5"/>
        <end position="231"/>
    </location>
</feature>
<protein>
    <submittedName>
        <fullName evidence="6">ABC transporter related</fullName>
    </submittedName>
</protein>
<dbReference type="PANTHER" id="PTHR24220">
    <property type="entry name" value="IMPORT ATP-BINDING PROTEIN"/>
    <property type="match status" value="1"/>
</dbReference>
<keyword evidence="1" id="KW-0813">Transport</keyword>
<proteinExistence type="inferred from homology"/>
<dbReference type="InterPro" id="IPR015854">
    <property type="entry name" value="ABC_transpr_LolD-like"/>
</dbReference>
<sequence length="231" mass="25350">MAEIVEVSGVTRDYGEGGIVTRALRGVDLVLMAGEFASMAGPSGSGKTTLLNIIGGLDRPTSGTVKIEGRDITRLSGGVLSRLRRDRIGFVFQSYNLLPVLTALENAEYVLMLQNIDKEERRERVMRVLREVGLDGMEHRFPRELSGGQQQRVAIARAILPEPALILADEPTANVDSETGGALMNLLRRLNEGKGITFLFSTHDQAVMKRALRLIRLRDGRIVEDGKPSNL</sequence>
<dbReference type="GO" id="GO:0022857">
    <property type="term" value="F:transmembrane transporter activity"/>
    <property type="evidence" value="ECO:0007669"/>
    <property type="project" value="TreeGrafter"/>
</dbReference>
<dbReference type="FunFam" id="3.40.50.300:FF:000032">
    <property type="entry name" value="Export ABC transporter ATP-binding protein"/>
    <property type="match status" value="1"/>
</dbReference>